<gene>
    <name evidence="2" type="ORF">Ate02nite_47970</name>
</gene>
<evidence type="ECO:0000259" key="1">
    <source>
        <dbReference type="Pfam" id="PF09860"/>
    </source>
</evidence>
<keyword evidence="3" id="KW-1185">Reference proteome</keyword>
<evidence type="ECO:0000313" key="3">
    <source>
        <dbReference type="Proteomes" id="UP000623608"/>
    </source>
</evidence>
<dbReference type="Pfam" id="PF09860">
    <property type="entry name" value="DUF2087"/>
    <property type="match status" value="1"/>
</dbReference>
<dbReference type="Proteomes" id="UP000623608">
    <property type="component" value="Unassembled WGS sequence"/>
</dbReference>
<dbReference type="Gene3D" id="1.10.10.10">
    <property type="entry name" value="Winged helix-like DNA-binding domain superfamily/Winged helix DNA-binding domain"/>
    <property type="match status" value="1"/>
</dbReference>
<name>A0A919NQN1_9ACTN</name>
<dbReference type="SUPFAM" id="SSF46785">
    <property type="entry name" value="Winged helix' DNA-binding domain"/>
    <property type="match status" value="1"/>
</dbReference>
<dbReference type="RefSeq" id="WP_203809224.1">
    <property type="nucleotide sequence ID" value="NZ_BOMY01000033.1"/>
</dbReference>
<protein>
    <recommendedName>
        <fullName evidence="1">DUF2087 domain-containing protein</fullName>
    </recommendedName>
</protein>
<dbReference type="AlphaFoldDB" id="A0A919NQN1"/>
<feature type="domain" description="DUF2087" evidence="1">
    <location>
        <begin position="110"/>
        <end position="177"/>
    </location>
</feature>
<comment type="caution">
    <text evidence="2">The sequence shown here is derived from an EMBL/GenBank/DDBJ whole genome shotgun (WGS) entry which is preliminary data.</text>
</comment>
<accession>A0A919NQN1</accession>
<dbReference type="InterPro" id="IPR018656">
    <property type="entry name" value="DUF2087"/>
</dbReference>
<dbReference type="EMBL" id="BOMY01000033">
    <property type="protein sequence ID" value="GIF22067.1"/>
    <property type="molecule type" value="Genomic_DNA"/>
</dbReference>
<reference evidence="2" key="1">
    <citation type="submission" date="2021-01" db="EMBL/GenBank/DDBJ databases">
        <title>Whole genome shotgun sequence of Actinoplanes tereljensis NBRC 105297.</title>
        <authorList>
            <person name="Komaki H."/>
            <person name="Tamura T."/>
        </authorList>
    </citation>
    <scope>NUCLEOTIDE SEQUENCE</scope>
    <source>
        <strain evidence="2">NBRC 105297</strain>
    </source>
</reference>
<organism evidence="2 3">
    <name type="scientific">Paractinoplanes tereljensis</name>
    <dbReference type="NCBI Taxonomy" id="571912"/>
    <lineage>
        <taxon>Bacteria</taxon>
        <taxon>Bacillati</taxon>
        <taxon>Actinomycetota</taxon>
        <taxon>Actinomycetes</taxon>
        <taxon>Micromonosporales</taxon>
        <taxon>Micromonosporaceae</taxon>
        <taxon>Paractinoplanes</taxon>
    </lineage>
</organism>
<dbReference type="InterPro" id="IPR036390">
    <property type="entry name" value="WH_DNA-bd_sf"/>
</dbReference>
<sequence>MSADAARAAEFLSQLAVPARLAAFAELVKRGKDGATLAELAYALDVPIQEAGELLARLTGIGLATGTGNGVYRASPGALREAANAVDRSQPLAGLLADYPQLRGNFAHGRLTSLPPTMSERYQQVGELFARFLALDGLYSEDEINRRLSVVTDDVAGARRMLVETGWLERDRAGTTYGPAKPLTSLS</sequence>
<proteinExistence type="predicted"/>
<dbReference type="InterPro" id="IPR036388">
    <property type="entry name" value="WH-like_DNA-bd_sf"/>
</dbReference>
<evidence type="ECO:0000313" key="2">
    <source>
        <dbReference type="EMBL" id="GIF22067.1"/>
    </source>
</evidence>